<sequence length="69" mass="7665">MRSCSAVLNFEANCLRLVKNKGKILEAAEKESAGKQKNFRYGSHPKLEEALNMWLSATVTKQIPVSVIS</sequence>
<accession>A0ACB7RVR9</accession>
<dbReference type="Proteomes" id="UP000821845">
    <property type="component" value="Chromosome 7"/>
</dbReference>
<comment type="caution">
    <text evidence="1">The sequence shown here is derived from an EMBL/GenBank/DDBJ whole genome shotgun (WGS) entry which is preliminary data.</text>
</comment>
<evidence type="ECO:0000313" key="2">
    <source>
        <dbReference type="Proteomes" id="UP000821845"/>
    </source>
</evidence>
<protein>
    <submittedName>
        <fullName evidence="1">Uncharacterized protein</fullName>
    </submittedName>
</protein>
<evidence type="ECO:0000313" key="1">
    <source>
        <dbReference type="EMBL" id="KAH6925549.1"/>
    </source>
</evidence>
<name>A0ACB7RVR9_HYAAI</name>
<proteinExistence type="predicted"/>
<organism evidence="1 2">
    <name type="scientific">Hyalomma asiaticum</name>
    <name type="common">Tick</name>
    <dbReference type="NCBI Taxonomy" id="266040"/>
    <lineage>
        <taxon>Eukaryota</taxon>
        <taxon>Metazoa</taxon>
        <taxon>Ecdysozoa</taxon>
        <taxon>Arthropoda</taxon>
        <taxon>Chelicerata</taxon>
        <taxon>Arachnida</taxon>
        <taxon>Acari</taxon>
        <taxon>Parasitiformes</taxon>
        <taxon>Ixodida</taxon>
        <taxon>Ixodoidea</taxon>
        <taxon>Ixodidae</taxon>
        <taxon>Hyalomminae</taxon>
        <taxon>Hyalomma</taxon>
    </lineage>
</organism>
<keyword evidence="2" id="KW-1185">Reference proteome</keyword>
<dbReference type="EMBL" id="CM023487">
    <property type="protein sequence ID" value="KAH6925549.1"/>
    <property type="molecule type" value="Genomic_DNA"/>
</dbReference>
<reference evidence="1" key="1">
    <citation type="submission" date="2020-05" db="EMBL/GenBank/DDBJ databases">
        <title>Large-scale comparative analyses of tick genomes elucidate their genetic diversity and vector capacities.</title>
        <authorList>
            <person name="Jia N."/>
            <person name="Wang J."/>
            <person name="Shi W."/>
            <person name="Du L."/>
            <person name="Sun Y."/>
            <person name="Zhan W."/>
            <person name="Jiang J."/>
            <person name="Wang Q."/>
            <person name="Zhang B."/>
            <person name="Ji P."/>
            <person name="Sakyi L.B."/>
            <person name="Cui X."/>
            <person name="Yuan T."/>
            <person name="Jiang B."/>
            <person name="Yang W."/>
            <person name="Lam T.T.-Y."/>
            <person name="Chang Q."/>
            <person name="Ding S."/>
            <person name="Wang X."/>
            <person name="Zhu J."/>
            <person name="Ruan X."/>
            <person name="Zhao L."/>
            <person name="Wei J."/>
            <person name="Que T."/>
            <person name="Du C."/>
            <person name="Cheng J."/>
            <person name="Dai P."/>
            <person name="Han X."/>
            <person name="Huang E."/>
            <person name="Gao Y."/>
            <person name="Liu J."/>
            <person name="Shao H."/>
            <person name="Ye R."/>
            <person name="Li L."/>
            <person name="Wei W."/>
            <person name="Wang X."/>
            <person name="Wang C."/>
            <person name="Yang T."/>
            <person name="Huo Q."/>
            <person name="Li W."/>
            <person name="Guo W."/>
            <person name="Chen H."/>
            <person name="Zhou L."/>
            <person name="Ni X."/>
            <person name="Tian J."/>
            <person name="Zhou Y."/>
            <person name="Sheng Y."/>
            <person name="Liu T."/>
            <person name="Pan Y."/>
            <person name="Xia L."/>
            <person name="Li J."/>
            <person name="Zhao F."/>
            <person name="Cao W."/>
        </authorList>
    </citation>
    <scope>NUCLEOTIDE SEQUENCE</scope>
    <source>
        <strain evidence="1">Hyas-2018</strain>
    </source>
</reference>
<gene>
    <name evidence="1" type="ORF">HPB50_007101</name>
</gene>